<protein>
    <submittedName>
        <fullName evidence="1">Uncharacterized protein</fullName>
    </submittedName>
</protein>
<sequence length="85" mass="9608">MPESMPGTLRLDDCNGQDCSRAAHIDDDGPEIFPAEPMEMNPPTQCRRGTISSFFHGNEAAKLAAQHEKDMSFKYAIHYYWPAMM</sequence>
<dbReference type="EMBL" id="JPKY01000114">
    <property type="protein sequence ID" value="KFH41799.1"/>
    <property type="molecule type" value="Genomic_DNA"/>
</dbReference>
<evidence type="ECO:0000313" key="1">
    <source>
        <dbReference type="EMBL" id="KFH41799.1"/>
    </source>
</evidence>
<name>A0A086SXG7_HAPC1</name>
<evidence type="ECO:0000313" key="2">
    <source>
        <dbReference type="Proteomes" id="UP000029964"/>
    </source>
</evidence>
<accession>A0A086SXG7</accession>
<reference evidence="2" key="1">
    <citation type="journal article" date="2014" name="Genome Announc.">
        <title>Genome sequence and annotation of Acremonium chrysogenum, producer of the beta-lactam antibiotic cephalosporin C.</title>
        <authorList>
            <person name="Terfehr D."/>
            <person name="Dahlmann T.A."/>
            <person name="Specht T."/>
            <person name="Zadra I."/>
            <person name="Kuernsteiner H."/>
            <person name="Kueck U."/>
        </authorList>
    </citation>
    <scope>NUCLEOTIDE SEQUENCE [LARGE SCALE GENOMIC DNA]</scope>
    <source>
        <strain evidence="2">ATCC 11550 / CBS 779.69 / DSM 880 / IAM 14645 / JCM 23072 / IMI 49137</strain>
    </source>
</reference>
<keyword evidence="2" id="KW-1185">Reference proteome</keyword>
<dbReference type="Proteomes" id="UP000029964">
    <property type="component" value="Unassembled WGS sequence"/>
</dbReference>
<gene>
    <name evidence="1" type="ORF">ACRE_074810</name>
</gene>
<organism evidence="1 2">
    <name type="scientific">Hapsidospora chrysogenum (strain ATCC 11550 / CBS 779.69 / DSM 880 / IAM 14645 / JCM 23072 / IMI 49137)</name>
    <name type="common">Acremonium chrysogenum</name>
    <dbReference type="NCBI Taxonomy" id="857340"/>
    <lineage>
        <taxon>Eukaryota</taxon>
        <taxon>Fungi</taxon>
        <taxon>Dikarya</taxon>
        <taxon>Ascomycota</taxon>
        <taxon>Pezizomycotina</taxon>
        <taxon>Sordariomycetes</taxon>
        <taxon>Hypocreomycetidae</taxon>
        <taxon>Hypocreales</taxon>
        <taxon>Bionectriaceae</taxon>
        <taxon>Hapsidospora</taxon>
    </lineage>
</organism>
<comment type="caution">
    <text evidence="1">The sequence shown here is derived from an EMBL/GenBank/DDBJ whole genome shotgun (WGS) entry which is preliminary data.</text>
</comment>
<dbReference type="AlphaFoldDB" id="A0A086SXG7"/>
<proteinExistence type="predicted"/>
<dbReference type="HOGENOM" id="CLU_2512117_0_0_1"/>